<reference evidence="2" key="1">
    <citation type="journal article" date="2023" name="G3 (Bethesda)">
        <title>Genome assembly and association tests identify interacting loci associated with vigor, precocity, and sex in interspecific pistachio rootstocks.</title>
        <authorList>
            <person name="Palmer W."/>
            <person name="Jacygrad E."/>
            <person name="Sagayaradj S."/>
            <person name="Cavanaugh K."/>
            <person name="Han R."/>
            <person name="Bertier L."/>
            <person name="Beede B."/>
            <person name="Kafkas S."/>
            <person name="Golino D."/>
            <person name="Preece J."/>
            <person name="Michelmore R."/>
        </authorList>
    </citation>
    <scope>NUCLEOTIDE SEQUENCE [LARGE SCALE GENOMIC DNA]</scope>
</reference>
<organism evidence="1 2">
    <name type="scientific">Pistacia atlantica</name>
    <dbReference type="NCBI Taxonomy" id="434234"/>
    <lineage>
        <taxon>Eukaryota</taxon>
        <taxon>Viridiplantae</taxon>
        <taxon>Streptophyta</taxon>
        <taxon>Embryophyta</taxon>
        <taxon>Tracheophyta</taxon>
        <taxon>Spermatophyta</taxon>
        <taxon>Magnoliopsida</taxon>
        <taxon>eudicotyledons</taxon>
        <taxon>Gunneridae</taxon>
        <taxon>Pentapetalae</taxon>
        <taxon>rosids</taxon>
        <taxon>malvids</taxon>
        <taxon>Sapindales</taxon>
        <taxon>Anacardiaceae</taxon>
        <taxon>Pistacia</taxon>
    </lineage>
</organism>
<accession>A0ACC0ZYK5</accession>
<sequence>MLCFTNIQRMLEGHPGFDCVSTNMREYLSIEYMMLCPWNLLQGGTLWFQSLTEFPHGLLGPIFPIVID</sequence>
<protein>
    <submittedName>
        <fullName evidence="1">Uncharacterized protein</fullName>
    </submittedName>
</protein>
<dbReference type="Proteomes" id="UP001164250">
    <property type="component" value="Chromosome 13"/>
</dbReference>
<gene>
    <name evidence="1" type="ORF">Patl1_24087</name>
</gene>
<name>A0ACC0ZYK5_9ROSI</name>
<evidence type="ECO:0000313" key="2">
    <source>
        <dbReference type="Proteomes" id="UP001164250"/>
    </source>
</evidence>
<comment type="caution">
    <text evidence="1">The sequence shown here is derived from an EMBL/GenBank/DDBJ whole genome shotgun (WGS) entry which is preliminary data.</text>
</comment>
<keyword evidence="2" id="KW-1185">Reference proteome</keyword>
<dbReference type="EMBL" id="CM047909">
    <property type="protein sequence ID" value="KAJ0079031.1"/>
    <property type="molecule type" value="Genomic_DNA"/>
</dbReference>
<proteinExistence type="predicted"/>
<evidence type="ECO:0000313" key="1">
    <source>
        <dbReference type="EMBL" id="KAJ0079031.1"/>
    </source>
</evidence>